<dbReference type="EMBL" id="AZIL01001300">
    <property type="protein sequence ID" value="EWM24367.1"/>
    <property type="molecule type" value="Genomic_DNA"/>
</dbReference>
<feature type="compositionally biased region" description="Low complexity" evidence="1">
    <location>
        <begin position="91"/>
        <end position="101"/>
    </location>
</feature>
<dbReference type="SUPFAM" id="SSF55271">
    <property type="entry name" value="DNA repair protein MutS, domain I"/>
    <property type="match status" value="1"/>
</dbReference>
<feature type="compositionally biased region" description="Basic and acidic residues" evidence="1">
    <location>
        <begin position="178"/>
        <end position="190"/>
    </location>
</feature>
<protein>
    <submittedName>
        <fullName evidence="4">Dna mismatch repair protein</fullName>
    </submittedName>
</protein>
<evidence type="ECO:0000259" key="3">
    <source>
        <dbReference type="Pfam" id="PF01624"/>
    </source>
</evidence>
<accession>W7TDJ9</accession>
<dbReference type="GO" id="GO:0005524">
    <property type="term" value="F:ATP binding"/>
    <property type="evidence" value="ECO:0007669"/>
    <property type="project" value="InterPro"/>
</dbReference>
<dbReference type="GO" id="GO:0030983">
    <property type="term" value="F:mismatched DNA binding"/>
    <property type="evidence" value="ECO:0007669"/>
    <property type="project" value="InterPro"/>
</dbReference>
<evidence type="ECO:0000256" key="2">
    <source>
        <dbReference type="SAM" id="SignalP"/>
    </source>
</evidence>
<organism evidence="4 5">
    <name type="scientific">Nannochloropsis gaditana</name>
    <dbReference type="NCBI Taxonomy" id="72520"/>
    <lineage>
        <taxon>Eukaryota</taxon>
        <taxon>Sar</taxon>
        <taxon>Stramenopiles</taxon>
        <taxon>Ochrophyta</taxon>
        <taxon>Eustigmatophyceae</taxon>
        <taxon>Eustigmatales</taxon>
        <taxon>Monodopsidaceae</taxon>
        <taxon>Nannochloropsis</taxon>
    </lineage>
</organism>
<feature type="region of interest" description="Disordered" evidence="1">
    <location>
        <begin position="178"/>
        <end position="241"/>
    </location>
</feature>
<dbReference type="GO" id="GO:0006298">
    <property type="term" value="P:mismatch repair"/>
    <property type="evidence" value="ECO:0007669"/>
    <property type="project" value="InterPro"/>
</dbReference>
<dbReference type="InterPro" id="IPR016151">
    <property type="entry name" value="DNA_mismatch_repair_MutS_N"/>
</dbReference>
<dbReference type="PANTHER" id="PTHR48448">
    <property type="entry name" value="MUTL PROTEIN ISOFORM 1"/>
    <property type="match status" value="1"/>
</dbReference>
<comment type="caution">
    <text evidence="4">The sequence shown here is derived from an EMBL/GenBank/DDBJ whole genome shotgun (WGS) entry which is preliminary data.</text>
</comment>
<dbReference type="Proteomes" id="UP000019335">
    <property type="component" value="Chromosome 14"/>
</dbReference>
<dbReference type="AlphaFoldDB" id="W7TDJ9"/>
<name>W7TDJ9_9STRA</name>
<feature type="signal peptide" evidence="2">
    <location>
        <begin position="1"/>
        <end position="30"/>
    </location>
</feature>
<proteinExistence type="predicted"/>
<evidence type="ECO:0000256" key="1">
    <source>
        <dbReference type="SAM" id="MobiDB-lite"/>
    </source>
</evidence>
<evidence type="ECO:0000313" key="4">
    <source>
        <dbReference type="EMBL" id="EWM24367.1"/>
    </source>
</evidence>
<reference evidence="4 5" key="1">
    <citation type="journal article" date="2014" name="Mol. Plant">
        <title>Chromosome Scale Genome Assembly and Transcriptome Profiling of Nannochloropsis gaditana in Nitrogen Depletion.</title>
        <authorList>
            <person name="Corteggiani Carpinelli E."/>
            <person name="Telatin A."/>
            <person name="Vitulo N."/>
            <person name="Forcato C."/>
            <person name="D'Angelo M."/>
            <person name="Schiavon R."/>
            <person name="Vezzi A."/>
            <person name="Giacometti G.M."/>
            <person name="Morosinotto T."/>
            <person name="Valle G."/>
        </authorList>
    </citation>
    <scope>NUCLEOTIDE SEQUENCE [LARGE SCALE GENOMIC DNA]</scope>
    <source>
        <strain evidence="4 5">B-31</strain>
    </source>
</reference>
<dbReference type="InterPro" id="IPR007695">
    <property type="entry name" value="DNA_mismatch_repair_MutS-lik_N"/>
</dbReference>
<feature type="chain" id="PRO_5004900521" evidence="2">
    <location>
        <begin position="31"/>
        <end position="418"/>
    </location>
</feature>
<dbReference type="OrthoDB" id="189901at2759"/>
<dbReference type="PANTHER" id="PTHR48448:SF1">
    <property type="entry name" value="MUTL PROTEIN ISOFORM 1"/>
    <property type="match status" value="1"/>
</dbReference>
<dbReference type="InterPro" id="IPR053276">
    <property type="entry name" value="MtDNA_mismatch_repair_MutS"/>
</dbReference>
<dbReference type="Pfam" id="PF01624">
    <property type="entry name" value="MutS_I"/>
    <property type="match status" value="1"/>
</dbReference>
<dbReference type="Gene3D" id="3.40.1170.10">
    <property type="entry name" value="DNA repair protein MutS, domain I"/>
    <property type="match status" value="1"/>
</dbReference>
<feature type="region of interest" description="Disordered" evidence="1">
    <location>
        <begin position="67"/>
        <end position="145"/>
    </location>
</feature>
<feature type="compositionally biased region" description="Pro residues" evidence="1">
    <location>
        <begin position="218"/>
        <end position="233"/>
    </location>
</feature>
<keyword evidence="2" id="KW-0732">Signal</keyword>
<gene>
    <name evidence="4" type="ORF">Naga_100246g12</name>
</gene>
<feature type="domain" description="DNA mismatch repair protein MutS-like N-terminal" evidence="3">
    <location>
        <begin position="313"/>
        <end position="415"/>
    </location>
</feature>
<feature type="compositionally biased region" description="Low complexity" evidence="1">
    <location>
        <begin position="128"/>
        <end position="141"/>
    </location>
</feature>
<evidence type="ECO:0000313" key="5">
    <source>
        <dbReference type="Proteomes" id="UP000019335"/>
    </source>
</evidence>
<sequence length="418" mass="44815">MEVSSRPVARHLLFCFFLSALLLHVQLPTATTTTNIMLSCAVRKHVPHISGFRTRLCFAPWRLRETATSTSHRRPSSSLDRVAPSHVLRVSSRSSSSSNSNEQARKGPGRSKATSKSPPRGAKRGGKSSRSLSSASSSMASPENERAVADIIGKRTEAGKKAGGLEGSLVRERDMLISEDAGRMAPREEEKAENDDASDGGKSQHGSNQSLPLLLLPSSPPSPFTSPSPPPSSPFDLPDDHLAGHLQRLYAGSQPPSPSSSLGPDTLHPYWLKRLSMLQRPAARALVSQILPTNPLGFDAGPTLSQRRGTLYDFVLTQKKAHPEKVILTRVGEFYETYGVDAIMLVEYAGLNPMGNKAKAGCPVKNVQATLDGLTSAGLTVAVIEEISDLDSASPRTSKLKSRLLSQIVSPGASTYLP</sequence>
<keyword evidence="5" id="KW-1185">Reference proteome</keyword>